<evidence type="ECO:0000313" key="12">
    <source>
        <dbReference type="RefSeq" id="XP_008779079.1"/>
    </source>
</evidence>
<dbReference type="AlphaFoldDB" id="A0A8B7BK44"/>
<organism evidence="11 12">
    <name type="scientific">Phoenix dactylifera</name>
    <name type="common">Date palm</name>
    <dbReference type="NCBI Taxonomy" id="42345"/>
    <lineage>
        <taxon>Eukaryota</taxon>
        <taxon>Viridiplantae</taxon>
        <taxon>Streptophyta</taxon>
        <taxon>Embryophyta</taxon>
        <taxon>Tracheophyta</taxon>
        <taxon>Spermatophyta</taxon>
        <taxon>Magnoliopsida</taxon>
        <taxon>Liliopsida</taxon>
        <taxon>Arecaceae</taxon>
        <taxon>Coryphoideae</taxon>
        <taxon>Phoeniceae</taxon>
        <taxon>Phoenix</taxon>
    </lineage>
</organism>
<dbReference type="OrthoDB" id="1280899at2759"/>
<feature type="region of interest" description="Disordered" evidence="9">
    <location>
        <begin position="155"/>
        <end position="267"/>
    </location>
</feature>
<keyword evidence="6" id="KW-0131">Cell cycle</keyword>
<evidence type="ECO:0000256" key="6">
    <source>
        <dbReference type="ARBA" id="ARBA00023306"/>
    </source>
</evidence>
<comment type="similarity">
    <text evidence="7">Belongs to the SOSEKI family.</text>
</comment>
<keyword evidence="2" id="KW-0217">Developmental protein</keyword>
<keyword evidence="5" id="KW-0472">Membrane</keyword>
<dbReference type="RefSeq" id="XP_008779079.1">
    <property type="nucleotide sequence ID" value="XM_008780857.4"/>
</dbReference>
<comment type="subcellular location">
    <subcellularLocation>
        <location evidence="1">Cell membrane</location>
        <topology evidence="1">Peripheral membrane protein</topology>
        <orientation evidence="1">Cytoplasmic side</orientation>
    </subcellularLocation>
</comment>
<feature type="region of interest" description="Disordered" evidence="9">
    <location>
        <begin position="1"/>
        <end position="42"/>
    </location>
</feature>
<keyword evidence="11" id="KW-1185">Reference proteome</keyword>
<dbReference type="PIRSF" id="PIRSF031043">
    <property type="entry name" value="UCP031043"/>
    <property type="match status" value="1"/>
</dbReference>
<keyword evidence="3" id="KW-1003">Cell membrane</keyword>
<feature type="domain" description="SOSEKI DIX-like" evidence="10">
    <location>
        <begin position="46"/>
        <end position="133"/>
    </location>
</feature>
<feature type="compositionally biased region" description="Low complexity" evidence="9">
    <location>
        <begin position="163"/>
        <end position="173"/>
    </location>
</feature>
<dbReference type="PANTHER" id="PTHR31083:SF6">
    <property type="entry name" value="PROTEIN SOSEKI 3"/>
    <property type="match status" value="1"/>
</dbReference>
<reference evidence="12" key="2">
    <citation type="submission" date="2025-08" db="UniProtKB">
        <authorList>
            <consortium name="RefSeq"/>
        </authorList>
    </citation>
    <scope>IDENTIFICATION</scope>
    <source>
        <tissue evidence="12">Young leaves</tissue>
    </source>
</reference>
<name>A0A8B7BK44_PHODC</name>
<evidence type="ECO:0000256" key="9">
    <source>
        <dbReference type="SAM" id="MobiDB-lite"/>
    </source>
</evidence>
<dbReference type="PANTHER" id="PTHR31083">
    <property type="entry name" value="UPSTREAM OF FLC PROTEIN (DUF966)"/>
    <property type="match status" value="1"/>
</dbReference>
<protein>
    <submittedName>
        <fullName evidence="12">Uncharacterized protein LOC103698807 isoform X1</fullName>
    </submittedName>
</protein>
<reference evidence="11" key="1">
    <citation type="journal article" date="2019" name="Nat. Commun.">
        <title>Genome-wide association mapping of date palm fruit traits.</title>
        <authorList>
            <person name="Hazzouri K.M."/>
            <person name="Gros-Balthazard M."/>
            <person name="Flowers J.M."/>
            <person name="Copetti D."/>
            <person name="Lemansour A."/>
            <person name="Lebrun M."/>
            <person name="Masmoudi K."/>
            <person name="Ferrand S."/>
            <person name="Dhar M.I."/>
            <person name="Fresquez Z.A."/>
            <person name="Rosas U."/>
            <person name="Zhang J."/>
            <person name="Talag J."/>
            <person name="Lee S."/>
            <person name="Kudrna D."/>
            <person name="Powell R.F."/>
            <person name="Leitch I.J."/>
            <person name="Krueger R.R."/>
            <person name="Wing R.A."/>
            <person name="Amiri K.M.A."/>
            <person name="Purugganan M.D."/>
        </authorList>
    </citation>
    <scope>NUCLEOTIDE SEQUENCE [LARGE SCALE GENOMIC DNA]</scope>
    <source>
        <strain evidence="11">cv. Khalas</strain>
    </source>
</reference>
<dbReference type="GeneID" id="103698807"/>
<evidence type="ECO:0000256" key="7">
    <source>
        <dbReference type="ARBA" id="ARBA00024211"/>
    </source>
</evidence>
<evidence type="ECO:0000313" key="11">
    <source>
        <dbReference type="Proteomes" id="UP000228380"/>
    </source>
</evidence>
<feature type="compositionally biased region" description="Basic residues" evidence="9">
    <location>
        <begin position="26"/>
        <end position="38"/>
    </location>
</feature>
<comment type="subunit">
    <text evidence="8">Homodimer. Forms long polymer filaments with other SOKs proteins polymers (e.g. SOK1, SOK2, SOK3 and SOK4) crucial for polar localization and biological activity. Binds to ANGUSTIFOLIA (AN).</text>
</comment>
<feature type="compositionally biased region" description="Basic and acidic residues" evidence="9">
    <location>
        <begin position="1"/>
        <end position="19"/>
    </location>
</feature>
<keyword evidence="4" id="KW-0132">Cell division</keyword>
<dbReference type="InterPro" id="IPR048351">
    <property type="entry name" value="SOK_DIX"/>
</dbReference>
<evidence type="ECO:0000259" key="10">
    <source>
        <dbReference type="Pfam" id="PF06136"/>
    </source>
</evidence>
<evidence type="ECO:0000256" key="8">
    <source>
        <dbReference type="ARBA" id="ARBA00046534"/>
    </source>
</evidence>
<dbReference type="InterPro" id="IPR010369">
    <property type="entry name" value="SOK"/>
</dbReference>
<dbReference type="InterPro" id="IPR021182">
    <property type="entry name" value="SOK_magnoliopsida"/>
</dbReference>
<dbReference type="Proteomes" id="UP000228380">
    <property type="component" value="Chromosome 18"/>
</dbReference>
<feature type="compositionally biased region" description="Basic and acidic residues" evidence="9">
    <location>
        <begin position="214"/>
        <end position="223"/>
    </location>
</feature>
<evidence type="ECO:0000256" key="5">
    <source>
        <dbReference type="ARBA" id="ARBA00023136"/>
    </source>
</evidence>
<dbReference type="KEGG" id="pda:103698807"/>
<evidence type="ECO:0000256" key="1">
    <source>
        <dbReference type="ARBA" id="ARBA00004413"/>
    </source>
</evidence>
<accession>A0A8B7BK44</accession>
<proteinExistence type="inferred from homology"/>
<sequence length="535" mass="59423">MEGRIRRYGDQTSPERTKIWVEPPPKHHHHRRRQHHHQQQQGRKISVVYYLCRNRHLDPPHFIEVSVSSPEGLYLRDVINRLNVLRGKQMAAMYSWSCKRSYKSGFLWHDLSEDDLVLPAQDNEYVLKGSELVDQPPPDRLHRGIGDPMVRNKTRLSHRAHEASSSSSPPAVVFKEPKLSQSPPPTLQEGELSPAGNFSPVPVGRTTPSSRSLAEYRVEKVIGARDASTQTEDNGGRKTRTARVSTDDGLLGTECNGSHHHNRSPRSVEGLEIVGDESSPPWSASSLGDGKMDTLENLIRAEAAFRANNFRITEESPMRVKLKAADLLMQLISCGSISAKGYGHGFELVPAYRPRFAHANFSSPVVLGELGSRLENSRPTGLCDYFGRSLIEAKNPKEELGASSCEDDRSCKMPSLEGDKENVVDSKHSKCLLRTTKITSCKHFRNETMASPISNARHSSAGPDCSRSFPLNSSRVGSRMITDASLVKGSSMSLKSFKDEKEKVIMIEERLNSGARVIIQSRSPCDDSKDSSGLP</sequence>
<evidence type="ECO:0000256" key="2">
    <source>
        <dbReference type="ARBA" id="ARBA00022473"/>
    </source>
</evidence>
<gene>
    <name evidence="12" type="primary">LOC103698807</name>
</gene>
<evidence type="ECO:0000256" key="3">
    <source>
        <dbReference type="ARBA" id="ARBA00022475"/>
    </source>
</evidence>
<dbReference type="Pfam" id="PF06136">
    <property type="entry name" value="SOK"/>
    <property type="match status" value="1"/>
</dbReference>
<evidence type="ECO:0000256" key="4">
    <source>
        <dbReference type="ARBA" id="ARBA00022618"/>
    </source>
</evidence>